<evidence type="ECO:0000313" key="4">
    <source>
        <dbReference type="Proteomes" id="UP000195106"/>
    </source>
</evidence>
<sequence length="236" mass="24298">MPLPVHHLLRRPAPGHPRGVTAARLLRRAPAVAVVLTMAVVGSLAAAPAPARAATISIAASVRAGTYEQDLLSGAVSVDQVVDADLAARRAGSTPPPSREELVQQTREEIQDIRRSGSEADASASASTAEQSTGAVDPVAVSQRSLWSRITHPFRHWSTVRINALLGYGLGALSTGPPAVAAAICVALGSIACAAVFTAGAAMLGLLATMAGTCAGKRHEYLYIKIPDFANSHCGD</sequence>
<proteinExistence type="predicted"/>
<keyword evidence="2" id="KW-0472">Membrane</keyword>
<dbReference type="EMBL" id="MDHJ01000001">
    <property type="protein sequence ID" value="OUE10196.1"/>
    <property type="molecule type" value="Genomic_DNA"/>
</dbReference>
<protein>
    <submittedName>
        <fullName evidence="3">Uncharacterized protein</fullName>
    </submittedName>
</protein>
<feature type="compositionally biased region" description="Low complexity" evidence="1">
    <location>
        <begin position="119"/>
        <end position="135"/>
    </location>
</feature>
<organism evidence="3 4">
    <name type="scientific">Clavibacter michiganensis</name>
    <dbReference type="NCBI Taxonomy" id="28447"/>
    <lineage>
        <taxon>Bacteria</taxon>
        <taxon>Bacillati</taxon>
        <taxon>Actinomycetota</taxon>
        <taxon>Actinomycetes</taxon>
        <taxon>Micrococcales</taxon>
        <taxon>Microbacteriaceae</taxon>
        <taxon>Clavibacter</taxon>
    </lineage>
</organism>
<accession>A0A251XXE5</accession>
<feature type="compositionally biased region" description="Basic and acidic residues" evidence="1">
    <location>
        <begin position="98"/>
        <end position="118"/>
    </location>
</feature>
<evidence type="ECO:0000256" key="1">
    <source>
        <dbReference type="SAM" id="MobiDB-lite"/>
    </source>
</evidence>
<evidence type="ECO:0000313" key="3">
    <source>
        <dbReference type="EMBL" id="OUE10196.1"/>
    </source>
</evidence>
<keyword evidence="2" id="KW-0812">Transmembrane</keyword>
<keyword evidence="2" id="KW-1133">Transmembrane helix</keyword>
<dbReference type="AlphaFoldDB" id="A0A251XXE5"/>
<reference evidence="3 4" key="1">
    <citation type="submission" date="2016-08" db="EMBL/GenBank/DDBJ databases">
        <title>Genome sequence of Clavibacter michiganensis spp. strain CASJ009.</title>
        <authorList>
            <person name="Thapa S.P."/>
            <person name="Coaker G."/>
        </authorList>
    </citation>
    <scope>NUCLEOTIDE SEQUENCE [LARGE SCALE GENOMIC DNA]</scope>
    <source>
        <strain evidence="3">CASJ009</strain>
    </source>
</reference>
<feature type="transmembrane region" description="Helical" evidence="2">
    <location>
        <begin position="180"/>
        <end position="208"/>
    </location>
</feature>
<name>A0A251XXE5_9MICO</name>
<dbReference type="Proteomes" id="UP000195106">
    <property type="component" value="Unassembled WGS sequence"/>
</dbReference>
<evidence type="ECO:0000256" key="2">
    <source>
        <dbReference type="SAM" id="Phobius"/>
    </source>
</evidence>
<feature type="region of interest" description="Disordered" evidence="1">
    <location>
        <begin position="87"/>
        <end position="136"/>
    </location>
</feature>
<comment type="caution">
    <text evidence="3">The sequence shown here is derived from an EMBL/GenBank/DDBJ whole genome shotgun (WGS) entry which is preliminary data.</text>
</comment>
<gene>
    <name evidence="3" type="ORF">CMsap09_14710</name>
</gene>